<dbReference type="InterPro" id="IPR002942">
    <property type="entry name" value="S4_RNA-bd"/>
</dbReference>
<evidence type="ECO:0000256" key="5">
    <source>
        <dbReference type="SAM" id="MobiDB-lite"/>
    </source>
</evidence>
<dbReference type="SUPFAM" id="SSF55174">
    <property type="entry name" value="Alpha-L RNA-binding motif"/>
    <property type="match status" value="1"/>
</dbReference>
<evidence type="ECO:0000256" key="1">
    <source>
        <dbReference type="ARBA" id="ARBA00008396"/>
    </source>
</evidence>
<comment type="similarity">
    <text evidence="1 4">Belongs to the HSP15 family.</text>
</comment>
<protein>
    <recommendedName>
        <fullName evidence="4">Heat shock protein 15</fullName>
    </recommendedName>
</protein>
<dbReference type="CDD" id="cd00165">
    <property type="entry name" value="S4"/>
    <property type="match status" value="1"/>
</dbReference>
<evidence type="ECO:0000313" key="8">
    <source>
        <dbReference type="Proteomes" id="UP001465331"/>
    </source>
</evidence>
<keyword evidence="3 4" id="KW-0238">DNA-binding</keyword>
<dbReference type="PIRSF" id="PIRSF016821">
    <property type="entry name" value="HSP15"/>
    <property type="match status" value="1"/>
</dbReference>
<organism evidence="7 8">
    <name type="scientific">Sinimarinibacterium thermocellulolyticum</name>
    <dbReference type="NCBI Taxonomy" id="3170016"/>
    <lineage>
        <taxon>Bacteria</taxon>
        <taxon>Pseudomonadati</taxon>
        <taxon>Pseudomonadota</taxon>
        <taxon>Gammaproteobacteria</taxon>
        <taxon>Nevskiales</taxon>
        <taxon>Nevskiaceae</taxon>
        <taxon>Sinimarinibacterium</taxon>
    </lineage>
</organism>
<evidence type="ECO:0000259" key="6">
    <source>
        <dbReference type="SMART" id="SM00363"/>
    </source>
</evidence>
<dbReference type="InterPro" id="IPR025708">
    <property type="entry name" value="HSP15"/>
</dbReference>
<dbReference type="SMART" id="SM00363">
    <property type="entry name" value="S4"/>
    <property type="match status" value="1"/>
</dbReference>
<dbReference type="Proteomes" id="UP001465331">
    <property type="component" value="Unassembled WGS sequence"/>
</dbReference>
<keyword evidence="8" id="KW-1185">Reference proteome</keyword>
<keyword evidence="2 4" id="KW-0694">RNA-binding</keyword>
<reference evidence="7 8" key="1">
    <citation type="submission" date="2024-06" db="EMBL/GenBank/DDBJ databases">
        <authorList>
            <person name="Li Z."/>
            <person name="Jiang Y."/>
        </authorList>
    </citation>
    <scope>NUCLEOTIDE SEQUENCE [LARGE SCALE GENOMIC DNA]</scope>
    <source>
        <strain evidence="7 8">HSW-8</strain>
    </source>
</reference>
<evidence type="ECO:0000256" key="4">
    <source>
        <dbReference type="PIRNR" id="PIRNR016821"/>
    </source>
</evidence>
<dbReference type="EMBL" id="JBEPIJ010000011">
    <property type="protein sequence ID" value="MES0874481.1"/>
    <property type="molecule type" value="Genomic_DNA"/>
</dbReference>
<feature type="region of interest" description="Disordered" evidence="5">
    <location>
        <begin position="106"/>
        <end position="134"/>
    </location>
</feature>
<comment type="caution">
    <text evidence="7">The sequence shown here is derived from an EMBL/GenBank/DDBJ whole genome shotgun (WGS) entry which is preliminary data.</text>
</comment>
<dbReference type="InterPro" id="IPR036986">
    <property type="entry name" value="S4_RNA-bd_sf"/>
</dbReference>
<feature type="domain" description="RNA-binding S4" evidence="6">
    <location>
        <begin position="11"/>
        <end position="74"/>
    </location>
</feature>
<dbReference type="PROSITE" id="PS50889">
    <property type="entry name" value="S4"/>
    <property type="match status" value="1"/>
</dbReference>
<gene>
    <name evidence="7" type="ORF">ABSH63_10760</name>
</gene>
<dbReference type="RefSeq" id="WP_352889695.1">
    <property type="nucleotide sequence ID" value="NZ_JBEPIJ010000011.1"/>
</dbReference>
<name>A0ABV2ACD2_9GAMM</name>
<evidence type="ECO:0000256" key="3">
    <source>
        <dbReference type="ARBA" id="ARBA00023125"/>
    </source>
</evidence>
<sequence length="134" mass="15360">MSESPIRHSSVRLDKWLWAARLFKTRTLAKQAIESGHVRYDGARCKVSKAVTPGAVLAVRRGADEIELVVEALSDQRRGAPEAQRLYRETARSVARRERERLQRKLAQDLVGHERPNKQQRRALLRLKYGPPPD</sequence>
<evidence type="ECO:0000313" key="7">
    <source>
        <dbReference type="EMBL" id="MES0874481.1"/>
    </source>
</evidence>
<proteinExistence type="inferred from homology"/>
<accession>A0ABV2ACD2</accession>
<dbReference type="Gene3D" id="3.10.290.10">
    <property type="entry name" value="RNA-binding S4 domain"/>
    <property type="match status" value="1"/>
</dbReference>
<feature type="compositionally biased region" description="Basic and acidic residues" evidence="5">
    <location>
        <begin position="106"/>
        <end position="117"/>
    </location>
</feature>
<dbReference type="Pfam" id="PF01479">
    <property type="entry name" value="S4"/>
    <property type="match status" value="1"/>
</dbReference>
<evidence type="ECO:0000256" key="2">
    <source>
        <dbReference type="ARBA" id="ARBA00022884"/>
    </source>
</evidence>